<dbReference type="EMBL" id="BMOD01000033">
    <property type="protein sequence ID" value="GGJ55373.1"/>
    <property type="molecule type" value="Genomic_DNA"/>
</dbReference>
<dbReference type="Proteomes" id="UP000632222">
    <property type="component" value="Unassembled WGS sequence"/>
</dbReference>
<protein>
    <submittedName>
        <fullName evidence="1">Uncharacterized protein</fullName>
    </submittedName>
</protein>
<proteinExistence type="predicted"/>
<comment type="caution">
    <text evidence="1">The sequence shown here is derived from an EMBL/GenBank/DDBJ whole genome shotgun (WGS) entry which is preliminary data.</text>
</comment>
<organism evidence="1 2">
    <name type="scientific">Deinococcus roseus</name>
    <dbReference type="NCBI Taxonomy" id="392414"/>
    <lineage>
        <taxon>Bacteria</taxon>
        <taxon>Thermotogati</taxon>
        <taxon>Deinococcota</taxon>
        <taxon>Deinococci</taxon>
        <taxon>Deinococcales</taxon>
        <taxon>Deinococcaceae</taxon>
        <taxon>Deinococcus</taxon>
    </lineage>
</organism>
<accession>A0ABQ2DGE1</accession>
<name>A0ABQ2DGE1_9DEIO</name>
<keyword evidence="2" id="KW-1185">Reference proteome</keyword>
<evidence type="ECO:0000313" key="2">
    <source>
        <dbReference type="Proteomes" id="UP000632222"/>
    </source>
</evidence>
<evidence type="ECO:0000313" key="1">
    <source>
        <dbReference type="EMBL" id="GGJ55373.1"/>
    </source>
</evidence>
<reference evidence="2" key="1">
    <citation type="journal article" date="2019" name="Int. J. Syst. Evol. Microbiol.">
        <title>The Global Catalogue of Microorganisms (GCM) 10K type strain sequencing project: providing services to taxonomists for standard genome sequencing and annotation.</title>
        <authorList>
            <consortium name="The Broad Institute Genomics Platform"/>
            <consortium name="The Broad Institute Genome Sequencing Center for Infectious Disease"/>
            <person name="Wu L."/>
            <person name="Ma J."/>
        </authorList>
    </citation>
    <scope>NUCLEOTIDE SEQUENCE [LARGE SCALE GENOMIC DNA]</scope>
    <source>
        <strain evidence="2">JCM 14370</strain>
    </source>
</reference>
<dbReference type="RefSeq" id="WP_189007914.1">
    <property type="nucleotide sequence ID" value="NZ_BMOD01000033.1"/>
</dbReference>
<sequence>MLKLHRVRQHLKRVLTLLLADDATLTVSDVHRHLEHAHQLLQSMLPRMQRSQSVPWERWSVILFHYRREEVILQVQQAQGLLQHPVGPGGLQKAHQCLLQLHFRMLEVSGSSAG</sequence>
<gene>
    <name evidence="1" type="ORF">GCM10008938_46920</name>
</gene>